<evidence type="ECO:0000313" key="2">
    <source>
        <dbReference type="EMBL" id="GAG08829.1"/>
    </source>
</evidence>
<comment type="caution">
    <text evidence="2">The sequence shown here is derived from an EMBL/GenBank/DDBJ whole genome shotgun (WGS) entry which is preliminary data.</text>
</comment>
<organism evidence="2">
    <name type="scientific">marine sediment metagenome</name>
    <dbReference type="NCBI Taxonomy" id="412755"/>
    <lineage>
        <taxon>unclassified sequences</taxon>
        <taxon>metagenomes</taxon>
        <taxon>ecological metagenomes</taxon>
    </lineage>
</organism>
<gene>
    <name evidence="2" type="ORF">S01H1_35081</name>
</gene>
<name>X0USK5_9ZZZZ</name>
<evidence type="ECO:0000256" key="1">
    <source>
        <dbReference type="SAM" id="MobiDB-lite"/>
    </source>
</evidence>
<dbReference type="AlphaFoldDB" id="X0USK5"/>
<feature type="non-terminal residue" evidence="2">
    <location>
        <position position="1"/>
    </location>
</feature>
<sequence length="206" mass="23548">EPGYKRDEEMAQRKDDLDERLEKISDETGVFKVDPEAFEEDREILYKSIDQQMVEVSNKLPDHVYCWTYFGQSGQQVWAKKALGWQVVTGTDKECEEHKEADGSRRIGDTLLMRVPRERWERLEEESMKRRESQHLGVGSRLLDLAEKGRSHGLKVHGDISTVQVGNQTLMDVVEKRSGAQKTAMKSIDKKLRDGTVPGVSSPSDK</sequence>
<protein>
    <submittedName>
        <fullName evidence="2">Uncharacterized protein</fullName>
    </submittedName>
</protein>
<feature type="region of interest" description="Disordered" evidence="1">
    <location>
        <begin position="176"/>
        <end position="206"/>
    </location>
</feature>
<accession>X0USK5</accession>
<reference evidence="2" key="1">
    <citation type="journal article" date="2014" name="Front. Microbiol.">
        <title>High frequency of phylogenetically diverse reductive dehalogenase-homologous genes in deep subseafloor sedimentary metagenomes.</title>
        <authorList>
            <person name="Kawai M."/>
            <person name="Futagami T."/>
            <person name="Toyoda A."/>
            <person name="Takaki Y."/>
            <person name="Nishi S."/>
            <person name="Hori S."/>
            <person name="Arai W."/>
            <person name="Tsubouchi T."/>
            <person name="Morono Y."/>
            <person name="Uchiyama I."/>
            <person name="Ito T."/>
            <person name="Fujiyama A."/>
            <person name="Inagaki F."/>
            <person name="Takami H."/>
        </authorList>
    </citation>
    <scope>NUCLEOTIDE SEQUENCE</scope>
    <source>
        <strain evidence="2">Expedition CK06-06</strain>
    </source>
</reference>
<dbReference type="EMBL" id="BARS01021890">
    <property type="protein sequence ID" value="GAG08829.1"/>
    <property type="molecule type" value="Genomic_DNA"/>
</dbReference>
<proteinExistence type="predicted"/>